<sequence length="293" mass="31267">MRNKQSGQALIIILLIMAVGLTMGLSVISRSTSDIKISEQEEEAARAFSIAELGIEQALLAEGGVSGSADGISYNVNAVTQGGSDTFVFGGGTFAAGETATLWLVEHNADGSLNTSGYFKIGDRVNFCWGNSSTDIPALEAILIYRDSGGVFRSTRQVFDPDSSRALLNKFESATTNSYCKSLGMSYASFDSPSNGQKLSSPSLFTNAINGSVPFVLRLKLLYNSSAQPMAVFSKLNNGSLLSDAFFPPQGVCYESQATTANGVSRKVRQCQFYKSPPGIFDYALFSHGNLVK</sequence>
<dbReference type="Proteomes" id="UP000231579">
    <property type="component" value="Unassembled WGS sequence"/>
</dbReference>
<comment type="caution">
    <text evidence="1">The sequence shown here is derived from an EMBL/GenBank/DDBJ whole genome shotgun (WGS) entry which is preliminary data.</text>
</comment>
<reference evidence="2" key="1">
    <citation type="submission" date="2017-09" db="EMBL/GenBank/DDBJ databases">
        <title>Depth-based differentiation of microbial function through sediment-hosted aquifers and enrichment of novel symbionts in the deep terrestrial subsurface.</title>
        <authorList>
            <person name="Probst A.J."/>
            <person name="Ladd B."/>
            <person name="Jarett J.K."/>
            <person name="Geller-Mcgrath D.E."/>
            <person name="Sieber C.M.K."/>
            <person name="Emerson J.B."/>
            <person name="Anantharaman K."/>
            <person name="Thomas B.C."/>
            <person name="Malmstrom R."/>
            <person name="Stieglmeier M."/>
            <person name="Klingl A."/>
            <person name="Woyke T."/>
            <person name="Ryan C.M."/>
            <person name="Banfield J.F."/>
        </authorList>
    </citation>
    <scope>NUCLEOTIDE SEQUENCE [LARGE SCALE GENOMIC DNA]</scope>
</reference>
<evidence type="ECO:0000313" key="2">
    <source>
        <dbReference type="Proteomes" id="UP000231579"/>
    </source>
</evidence>
<gene>
    <name evidence="1" type="ORF">COU97_01500</name>
</gene>
<proteinExistence type="predicted"/>
<evidence type="ECO:0008006" key="3">
    <source>
        <dbReference type="Google" id="ProtNLM"/>
    </source>
</evidence>
<dbReference type="AlphaFoldDB" id="A0A2M8L760"/>
<protein>
    <recommendedName>
        <fullName evidence="3">Type 4 fimbrial biogenesis protein PilX N-terminal domain-containing protein</fullName>
    </recommendedName>
</protein>
<evidence type="ECO:0000313" key="1">
    <source>
        <dbReference type="EMBL" id="PJE70084.1"/>
    </source>
</evidence>
<name>A0A2M8L760_9BACT</name>
<accession>A0A2M8L760</accession>
<dbReference type="EMBL" id="PFEM01000023">
    <property type="protein sequence ID" value="PJE70084.1"/>
    <property type="molecule type" value="Genomic_DNA"/>
</dbReference>
<organism evidence="1 2">
    <name type="scientific">Candidatus Shapirobacteria bacterium CG10_big_fil_rev_8_21_14_0_10_48_15</name>
    <dbReference type="NCBI Taxonomy" id="1974484"/>
    <lineage>
        <taxon>Bacteria</taxon>
        <taxon>Candidatus Shapironibacteriota</taxon>
    </lineage>
</organism>